<dbReference type="EMBL" id="CAJOAY010007011">
    <property type="protein sequence ID" value="CAF4156193.1"/>
    <property type="molecule type" value="Genomic_DNA"/>
</dbReference>
<evidence type="ECO:0000313" key="4">
    <source>
        <dbReference type="EMBL" id="CAF4156193.1"/>
    </source>
</evidence>
<dbReference type="Pfam" id="PF00201">
    <property type="entry name" value="UDPGT"/>
    <property type="match status" value="1"/>
</dbReference>
<keyword evidence="2" id="KW-0472">Membrane</keyword>
<dbReference type="Proteomes" id="UP000663891">
    <property type="component" value="Unassembled WGS sequence"/>
</dbReference>
<comment type="caution">
    <text evidence="3">The sequence shown here is derived from an EMBL/GenBank/DDBJ whole genome shotgun (WGS) entry which is preliminary data.</text>
</comment>
<dbReference type="GO" id="GO:0035251">
    <property type="term" value="F:UDP-glucosyltransferase activity"/>
    <property type="evidence" value="ECO:0007669"/>
    <property type="project" value="InterPro"/>
</dbReference>
<feature type="transmembrane region" description="Helical" evidence="2">
    <location>
        <begin position="516"/>
        <end position="536"/>
    </location>
</feature>
<dbReference type="Gene3D" id="3.40.50.2000">
    <property type="entry name" value="Glycogen Phosphorylase B"/>
    <property type="match status" value="2"/>
</dbReference>
<dbReference type="PANTHER" id="PTHR48049">
    <property type="entry name" value="GLYCOSYLTRANSFERASE"/>
    <property type="match status" value="1"/>
</dbReference>
<dbReference type="EMBL" id="CAJNON010000207">
    <property type="protein sequence ID" value="CAF1102476.1"/>
    <property type="molecule type" value="Genomic_DNA"/>
</dbReference>
<name>A0A814P4N6_9BILA</name>
<gene>
    <name evidence="4" type="ORF">OKA104_LOCUS38529</name>
    <name evidence="3" type="ORF">VCS650_LOCUS20178</name>
</gene>
<protein>
    <recommendedName>
        <fullName evidence="6">Glucuronosyltransferase</fullName>
    </recommendedName>
</protein>
<dbReference type="PANTHER" id="PTHR48049:SF132">
    <property type="entry name" value="GLYCOSYLTRANSFERASE"/>
    <property type="match status" value="1"/>
</dbReference>
<dbReference type="Proteomes" id="UP000663881">
    <property type="component" value="Unassembled WGS sequence"/>
</dbReference>
<dbReference type="InterPro" id="IPR050481">
    <property type="entry name" value="UDP-glycosyltransf_plant"/>
</dbReference>
<dbReference type="InterPro" id="IPR002213">
    <property type="entry name" value="UDP_glucos_trans"/>
</dbReference>
<keyword evidence="2" id="KW-0812">Transmembrane</keyword>
<evidence type="ECO:0000256" key="1">
    <source>
        <dbReference type="ARBA" id="ARBA00022679"/>
    </source>
</evidence>
<proteinExistence type="predicted"/>
<accession>A0A814P4N6</accession>
<evidence type="ECO:0000313" key="3">
    <source>
        <dbReference type="EMBL" id="CAF1102476.1"/>
    </source>
</evidence>
<dbReference type="OrthoDB" id="5835829at2759"/>
<sequence length="549" mass="62699">MVVIITLVFILTFLSGTFSLNVLIVSIGAAGHVIPLFELAKGMHNHNVTFVTEAQAQPYINVESHPNISSLRLIYLNNSMDTLDMHTKKMQEFVNYAINHSSFDNFAYVITEVSDSISGLMNKTVHLVMEEQYDVIVGTTLTVGMHALCNDANIPCVMQLAEKDPNMFDVNLPYGYSLLSGEQLSTFKYRIYNVAFTIRMIASVFTKLISLLSTLIQSLPQVPGPFYETFTLKNILLTKSKCLTLYSVPPTLYLPSDLSHSSKYLGAFIDESSMKNTDSELTRWIESKPEKSIIYVAFGSVGIVNMDRMKSLIYGLAEFLLQTDSSSILLAFRNKNVEYYKTVLNEITNEKYRNILMDKQRVRIENQFIQQKWILQQNSVHFFISHCGMGSTVEALFFQKPILCLPLCLDQFANAIAIEHSGAGESLFQRPSILRSFQNPVAYHEYTFTTTDVTTKLKMMWRNVTYEEIVRIMSLEMKHAGGVTQAVKEIELFVSLKGDLSRYAPFRSTLPFYQRYMIDLMIIYIILPMLIVVYLFKKCCKRTQKQKMD</sequence>
<evidence type="ECO:0000256" key="2">
    <source>
        <dbReference type="SAM" id="Phobius"/>
    </source>
</evidence>
<keyword evidence="2" id="KW-1133">Transmembrane helix</keyword>
<dbReference type="SUPFAM" id="SSF53756">
    <property type="entry name" value="UDP-Glycosyltransferase/glycogen phosphorylase"/>
    <property type="match status" value="1"/>
</dbReference>
<evidence type="ECO:0000313" key="5">
    <source>
        <dbReference type="Proteomes" id="UP000663891"/>
    </source>
</evidence>
<reference evidence="3" key="1">
    <citation type="submission" date="2021-02" db="EMBL/GenBank/DDBJ databases">
        <authorList>
            <person name="Nowell W R."/>
        </authorList>
    </citation>
    <scope>NUCLEOTIDE SEQUENCE</scope>
</reference>
<evidence type="ECO:0008006" key="6">
    <source>
        <dbReference type="Google" id="ProtNLM"/>
    </source>
</evidence>
<dbReference type="AlphaFoldDB" id="A0A814P4N6"/>
<keyword evidence="1" id="KW-0808">Transferase</keyword>
<dbReference type="CDD" id="cd03784">
    <property type="entry name" value="GT1_Gtf-like"/>
    <property type="match status" value="1"/>
</dbReference>
<organism evidence="3 5">
    <name type="scientific">Adineta steineri</name>
    <dbReference type="NCBI Taxonomy" id="433720"/>
    <lineage>
        <taxon>Eukaryota</taxon>
        <taxon>Metazoa</taxon>
        <taxon>Spiralia</taxon>
        <taxon>Gnathifera</taxon>
        <taxon>Rotifera</taxon>
        <taxon>Eurotatoria</taxon>
        <taxon>Bdelloidea</taxon>
        <taxon>Adinetida</taxon>
        <taxon>Adinetidae</taxon>
        <taxon>Adineta</taxon>
    </lineage>
</organism>